<feature type="region of interest" description="Disordered" evidence="1">
    <location>
        <begin position="289"/>
        <end position="311"/>
    </location>
</feature>
<feature type="domain" description="HTH cro/C1-type" evidence="2">
    <location>
        <begin position="5"/>
        <end position="59"/>
    </location>
</feature>
<keyword evidence="4" id="KW-1185">Reference proteome</keyword>
<evidence type="ECO:0000256" key="1">
    <source>
        <dbReference type="SAM" id="MobiDB-lite"/>
    </source>
</evidence>
<dbReference type="InterPro" id="IPR001387">
    <property type="entry name" value="Cro/C1-type_HTH"/>
</dbReference>
<organism evidence="3 4">
    <name type="scientific">Sphingobium vermicomposti</name>
    <dbReference type="NCBI Taxonomy" id="529005"/>
    <lineage>
        <taxon>Bacteria</taxon>
        <taxon>Pseudomonadati</taxon>
        <taxon>Pseudomonadota</taxon>
        <taxon>Alphaproteobacteria</taxon>
        <taxon>Sphingomonadales</taxon>
        <taxon>Sphingomonadaceae</taxon>
        <taxon>Sphingobium</taxon>
    </lineage>
</organism>
<accession>A0A846M715</accession>
<dbReference type="GO" id="GO:0003677">
    <property type="term" value="F:DNA binding"/>
    <property type="evidence" value="ECO:0007669"/>
    <property type="project" value="InterPro"/>
</dbReference>
<dbReference type="CDD" id="cd00093">
    <property type="entry name" value="HTH_XRE"/>
    <property type="match status" value="1"/>
</dbReference>
<dbReference type="SUPFAM" id="SSF47413">
    <property type="entry name" value="lambda repressor-like DNA-binding domains"/>
    <property type="match status" value="1"/>
</dbReference>
<dbReference type="RefSeq" id="WP_167303107.1">
    <property type="nucleotide sequence ID" value="NZ_JAASQR010000002.1"/>
</dbReference>
<protein>
    <submittedName>
        <fullName evidence="3">Transcriptional regulator with XRE-family HTH domain</fullName>
    </submittedName>
</protein>
<evidence type="ECO:0000259" key="2">
    <source>
        <dbReference type="PROSITE" id="PS50943"/>
    </source>
</evidence>
<comment type="caution">
    <text evidence="3">The sequence shown here is derived from an EMBL/GenBank/DDBJ whole genome shotgun (WGS) entry which is preliminary data.</text>
</comment>
<dbReference type="Gene3D" id="1.10.260.40">
    <property type="entry name" value="lambda repressor-like DNA-binding domains"/>
    <property type="match status" value="1"/>
</dbReference>
<dbReference type="Pfam" id="PF01381">
    <property type="entry name" value="HTH_3"/>
    <property type="match status" value="1"/>
</dbReference>
<evidence type="ECO:0000313" key="4">
    <source>
        <dbReference type="Proteomes" id="UP000576821"/>
    </source>
</evidence>
<proteinExistence type="predicted"/>
<gene>
    <name evidence="3" type="ORF">FHS54_001456</name>
</gene>
<dbReference type="EMBL" id="JAASQR010000002">
    <property type="protein sequence ID" value="NIJ16490.1"/>
    <property type="molecule type" value="Genomic_DNA"/>
</dbReference>
<dbReference type="SMART" id="SM00530">
    <property type="entry name" value="HTH_XRE"/>
    <property type="match status" value="1"/>
</dbReference>
<dbReference type="AlphaFoldDB" id="A0A846M715"/>
<dbReference type="PROSITE" id="PS50943">
    <property type="entry name" value="HTH_CROC1"/>
    <property type="match status" value="1"/>
</dbReference>
<evidence type="ECO:0000313" key="3">
    <source>
        <dbReference type="EMBL" id="NIJ16490.1"/>
    </source>
</evidence>
<dbReference type="InterPro" id="IPR010982">
    <property type="entry name" value="Lambda_DNA-bd_dom_sf"/>
</dbReference>
<reference evidence="3 4" key="1">
    <citation type="submission" date="2020-03" db="EMBL/GenBank/DDBJ databases">
        <title>Genomic Encyclopedia of Type Strains, Phase IV (KMG-IV): sequencing the most valuable type-strain genomes for metagenomic binning, comparative biology and taxonomic classification.</title>
        <authorList>
            <person name="Goeker M."/>
        </authorList>
    </citation>
    <scope>NUCLEOTIDE SEQUENCE [LARGE SCALE GENOMIC DNA]</scope>
    <source>
        <strain evidence="3 4">DSM 21299</strain>
    </source>
</reference>
<name>A0A846M715_9SPHN</name>
<dbReference type="Proteomes" id="UP000576821">
    <property type="component" value="Unassembled WGS sequence"/>
</dbReference>
<sequence>MATPLEKFRKRFGLSLGDLAVRINVSETQLKKWERRWEDIPPDILREIAVTYGVSVASILGEECPVERWGSYPFAINEPEELYGTLRLTFTDGHQAEFPISIKVRESVLSQLARRSFHDCENRPGTEPWLYFWTLDDRIAFARMSLLSEIDLISDDEREAPYHAHPEVYRHLLTFSYDDDTDREEEGSVKGRMSEALAEHYEELGGMSVASQRATHAQLVFKDGRDLYASCKTPEEVAGFFILDLTASEIPTSSFLQIEDSYDYHEAYFVNLDVLRFISIPSEAYHRYSAPEDEGDVAEADAGQASVDRTT</sequence>